<evidence type="ECO:0000256" key="1">
    <source>
        <dbReference type="SAM" id="MobiDB-lite"/>
    </source>
</evidence>
<feature type="region of interest" description="Disordered" evidence="1">
    <location>
        <begin position="345"/>
        <end position="424"/>
    </location>
</feature>
<evidence type="ECO:0000313" key="3">
    <source>
        <dbReference type="Proteomes" id="UP000077002"/>
    </source>
</evidence>
<feature type="region of interest" description="Disordered" evidence="1">
    <location>
        <begin position="44"/>
        <end position="75"/>
    </location>
</feature>
<evidence type="ECO:0000313" key="2">
    <source>
        <dbReference type="EMBL" id="OAG40324.1"/>
    </source>
</evidence>
<feature type="compositionally biased region" description="Polar residues" evidence="1">
    <location>
        <begin position="44"/>
        <end position="64"/>
    </location>
</feature>
<feature type="region of interest" description="Disordered" evidence="1">
    <location>
        <begin position="218"/>
        <end position="242"/>
    </location>
</feature>
<feature type="compositionally biased region" description="Basic and acidic residues" evidence="1">
    <location>
        <begin position="1"/>
        <end position="12"/>
    </location>
</feature>
<organism evidence="2 3">
    <name type="scientific">Fonsecaea monophora</name>
    <dbReference type="NCBI Taxonomy" id="254056"/>
    <lineage>
        <taxon>Eukaryota</taxon>
        <taxon>Fungi</taxon>
        <taxon>Dikarya</taxon>
        <taxon>Ascomycota</taxon>
        <taxon>Pezizomycotina</taxon>
        <taxon>Eurotiomycetes</taxon>
        <taxon>Chaetothyriomycetidae</taxon>
        <taxon>Chaetothyriales</taxon>
        <taxon>Herpotrichiellaceae</taxon>
        <taxon>Fonsecaea</taxon>
    </lineage>
</organism>
<sequence length="785" mass="85540">MDLESKRDHQSRFSETSSSPPGTPASWISQIQYCKSSEATPVTEYSSSSWGVASQKQPSQTSTADLRHYPAQNRRRKNSLLSWSLFRPKRQRGEHPTATYVSRREAESRWWSSNPTVARKPKLRISPPVPLRPNSLHFPTASHADPYPSRDGSGCLWKAEQPSISNAGRAPPPNAQCKHNITPRSWADLDPDKRCVAFARIDPDGWSRVIPKKWVEEQFSNSPSDTGPDDDRSVYCESNGEGSAGCKLAGGISVIEEDDEEEVVEENDDDDDDDHHDDDDDGHMTLPLSLTETLERLTTTNVPCDGSVRGVKEPKGLRSDYSRAGLASSDPVRYWMSSLRPLPELPLATGTRDGDDHHDTSDDPKSRRRRRRNPGPRRGFSDPLPCDRKNTPPPTILETGGADVGQGNDRCNRNEKNPNLLVPPPLRLTRQRTCASPAAAAAAAAADADDADAAGGEDGRNSGREAFSLLTEQHPEANSPQSSWATIYCPSVGGAAQPEDTPCHGTTCTISVPGLVPVVGRPTTKPPNEQDPLAANSIFRDKALPPLPSDPCSGSGPGRDDIHHPSPSSNDGTHPPLRRYYETLPQIRRGQGRKGNEKGNGTDADPLLLSADIDEILDLYLPVYPTVPTLKMWEAGERTDRRGDSSGDTMERKKTKASRQDTSRGLPIRPAQPVATHVDRGEGLYPTTPATMLEAREGDGDGEGEATVYPSPRVCVYDPAEFPELLHGRGEKGTSALAAARTQTRVLTEGPAAEEIPPSTSQRQRQRPRPGGIPASVDEDGQIWI</sequence>
<feature type="compositionally biased region" description="Polar residues" evidence="1">
    <location>
        <begin position="13"/>
        <end position="27"/>
    </location>
</feature>
<proteinExistence type="predicted"/>
<reference evidence="2 3" key="1">
    <citation type="submission" date="2016-03" db="EMBL/GenBank/DDBJ databases">
        <title>Draft genome sequence of the Fonsecaea monophora CBS 269.37.</title>
        <authorList>
            <person name="Bombassaro A."/>
            <person name="Vinicius W.A."/>
            <person name="De Hoog S."/>
            <person name="Sun J."/>
            <person name="Souza E.M."/>
            <person name="Raittz R.T."/>
            <person name="Costa F."/>
            <person name="Leao A.C."/>
            <person name="Tadra-Sfeir M.Z."/>
            <person name="Baura V."/>
            <person name="Balsanelli E."/>
            <person name="Pedrosa F.O."/>
            <person name="Moreno L.F."/>
            <person name="Steffens M.B."/>
            <person name="Xi L."/>
            <person name="Bocca A.L."/>
            <person name="Felipe M.S."/>
            <person name="Teixeira M."/>
            <person name="Telles Filho F.Q."/>
            <person name="Azevedo C.M."/>
            <person name="Gomes R."/>
            <person name="Vicente V.A."/>
        </authorList>
    </citation>
    <scope>NUCLEOTIDE SEQUENCE [LARGE SCALE GENOMIC DNA]</scope>
    <source>
        <strain evidence="2 3">CBS 269.37</strain>
    </source>
</reference>
<dbReference type="AlphaFoldDB" id="A0A177F7Y1"/>
<feature type="compositionally biased region" description="Basic and acidic residues" evidence="1">
    <location>
        <begin position="352"/>
        <end position="365"/>
    </location>
</feature>
<accession>A0A177F7Y1</accession>
<dbReference type="GeneID" id="34600581"/>
<dbReference type="RefSeq" id="XP_022512276.1">
    <property type="nucleotide sequence ID" value="XM_022655384.1"/>
</dbReference>
<dbReference type="EMBL" id="LVKK01000034">
    <property type="protein sequence ID" value="OAG40324.1"/>
    <property type="molecule type" value="Genomic_DNA"/>
</dbReference>
<feature type="compositionally biased region" description="Basic residues" evidence="1">
    <location>
        <begin position="366"/>
        <end position="375"/>
    </location>
</feature>
<dbReference type="OrthoDB" id="4161635at2759"/>
<feature type="region of interest" description="Disordered" evidence="1">
    <location>
        <begin position="743"/>
        <end position="785"/>
    </location>
</feature>
<name>A0A177F7Y1_9EURO</name>
<feature type="compositionally biased region" description="Acidic residues" evidence="1">
    <location>
        <begin position="258"/>
        <end position="281"/>
    </location>
</feature>
<feature type="region of interest" description="Disordered" evidence="1">
    <location>
        <begin position="258"/>
        <end position="285"/>
    </location>
</feature>
<dbReference type="Proteomes" id="UP000077002">
    <property type="component" value="Unassembled WGS sequence"/>
</dbReference>
<feature type="region of interest" description="Disordered" evidence="1">
    <location>
        <begin position="635"/>
        <end position="669"/>
    </location>
</feature>
<feature type="region of interest" description="Disordered" evidence="1">
    <location>
        <begin position="508"/>
        <end position="578"/>
    </location>
</feature>
<gene>
    <name evidence="2" type="ORF">AYO21_05415</name>
</gene>
<feature type="compositionally biased region" description="Basic and acidic residues" evidence="1">
    <location>
        <begin position="635"/>
        <end position="662"/>
    </location>
</feature>
<protein>
    <submittedName>
        <fullName evidence="2">Uncharacterized protein</fullName>
    </submittedName>
</protein>
<feature type="region of interest" description="Disordered" evidence="1">
    <location>
        <begin position="1"/>
        <end position="27"/>
    </location>
</feature>
<comment type="caution">
    <text evidence="2">The sequence shown here is derived from an EMBL/GenBank/DDBJ whole genome shotgun (WGS) entry which is preliminary data.</text>
</comment>
<keyword evidence="3" id="KW-1185">Reference proteome</keyword>